<proteinExistence type="predicted"/>
<evidence type="ECO:0000313" key="3">
    <source>
        <dbReference type="Proteomes" id="UP000199417"/>
    </source>
</evidence>
<keyword evidence="3" id="KW-1185">Reference proteome</keyword>
<feature type="region of interest" description="Disordered" evidence="1">
    <location>
        <begin position="135"/>
        <end position="180"/>
    </location>
</feature>
<protein>
    <recommendedName>
        <fullName evidence="4">DUF4393 domain-containing protein</fullName>
    </recommendedName>
</protein>
<dbReference type="EMBL" id="FNAB01000020">
    <property type="protein sequence ID" value="SDE52816.1"/>
    <property type="molecule type" value="Genomic_DNA"/>
</dbReference>
<name>A0A1G7DNU3_9NOCA</name>
<feature type="compositionally biased region" description="Basic and acidic residues" evidence="1">
    <location>
        <begin position="22"/>
        <end position="32"/>
    </location>
</feature>
<dbReference type="Proteomes" id="UP000199417">
    <property type="component" value="Unassembled WGS sequence"/>
</dbReference>
<reference evidence="2 3" key="1">
    <citation type="submission" date="2016-10" db="EMBL/GenBank/DDBJ databases">
        <authorList>
            <person name="de Groot N.N."/>
        </authorList>
    </citation>
    <scope>NUCLEOTIDE SEQUENCE [LARGE SCALE GENOMIC DNA]</scope>
    <source>
        <strain evidence="2 3">JCM 11308</strain>
    </source>
</reference>
<sequence length="347" mass="37347">MSTSEHQYGRTDGYDTPAPDVFRIDHGSDGREAAVDADSWAGSEGSEIGVLDVHDGEVEVGGFTDAEFEDGEVHEGEVLEPARSVPVEERLIRSLIGLTTATAVTSLRLTGWVAGTAAVATRQIVQAASEAAEAAKEGARQPLERQEPRLEPVRSQRRVRTPSRAGSASRTTPRKTTADGLAELRARGDQLLERSADVRDSDDLHPAYDRILDQLAPDEARVLRLLATSGPQPSVDIRTGRPFGVGSEMVGEGLSMIGELAGCRHVDRTHAYLHNLHRLGLVAFSRDAVDLDRYQVVEVQPAIVEAVKKAGRSAKVVRRSVHLTSFGSDFCQTCFSLPGKGAVSPVL</sequence>
<evidence type="ECO:0000256" key="1">
    <source>
        <dbReference type="SAM" id="MobiDB-lite"/>
    </source>
</evidence>
<dbReference type="RefSeq" id="WP_083577537.1">
    <property type="nucleotide sequence ID" value="NZ_FNAB01000020.1"/>
</dbReference>
<evidence type="ECO:0000313" key="2">
    <source>
        <dbReference type="EMBL" id="SDE52816.1"/>
    </source>
</evidence>
<dbReference type="STRING" id="168276.SAMN05444580_12012"/>
<organism evidence="2 3">
    <name type="scientific">Rhodococcus tukisamuensis</name>
    <dbReference type="NCBI Taxonomy" id="168276"/>
    <lineage>
        <taxon>Bacteria</taxon>
        <taxon>Bacillati</taxon>
        <taxon>Actinomycetota</taxon>
        <taxon>Actinomycetes</taxon>
        <taxon>Mycobacteriales</taxon>
        <taxon>Nocardiaceae</taxon>
        <taxon>Rhodococcus</taxon>
    </lineage>
</organism>
<accession>A0A1G7DNU3</accession>
<feature type="compositionally biased region" description="Polar residues" evidence="1">
    <location>
        <begin position="164"/>
        <end position="175"/>
    </location>
</feature>
<gene>
    <name evidence="2" type="ORF">SAMN05444580_12012</name>
</gene>
<dbReference type="Gene3D" id="3.30.110.190">
    <property type="match status" value="1"/>
</dbReference>
<feature type="region of interest" description="Disordered" evidence="1">
    <location>
        <begin position="1"/>
        <end position="32"/>
    </location>
</feature>
<dbReference type="Pfam" id="PF14337">
    <property type="entry name" value="Abi_alpha"/>
    <property type="match status" value="1"/>
</dbReference>
<evidence type="ECO:0008006" key="4">
    <source>
        <dbReference type="Google" id="ProtNLM"/>
    </source>
</evidence>
<dbReference type="InterPro" id="IPR025506">
    <property type="entry name" value="Abi_alpha"/>
</dbReference>
<feature type="compositionally biased region" description="Basic and acidic residues" evidence="1">
    <location>
        <begin position="135"/>
        <end position="154"/>
    </location>
</feature>
<dbReference type="AlphaFoldDB" id="A0A1G7DNU3"/>